<dbReference type="SUPFAM" id="SSF51735">
    <property type="entry name" value="NAD(P)-binding Rossmann-fold domains"/>
    <property type="match status" value="1"/>
</dbReference>
<dbReference type="PANTHER" id="PTHR24321:SF8">
    <property type="entry name" value="ESTRADIOL 17-BETA-DEHYDROGENASE 8-RELATED"/>
    <property type="match status" value="1"/>
</dbReference>
<dbReference type="FunFam" id="3.40.50.720:FF:000084">
    <property type="entry name" value="Short-chain dehydrogenase reductase"/>
    <property type="match status" value="1"/>
</dbReference>
<dbReference type="EC" id="1.1.1.100" evidence="4"/>
<evidence type="ECO:0000256" key="1">
    <source>
        <dbReference type="ARBA" id="ARBA00006484"/>
    </source>
</evidence>
<evidence type="ECO:0000256" key="3">
    <source>
        <dbReference type="ARBA" id="ARBA00051383"/>
    </source>
</evidence>
<dbReference type="GO" id="GO:0018502">
    <property type="term" value="F:2,5-dichloro-2,5-cyclohexadiene-1,4-diol dehydrogenase activity"/>
    <property type="evidence" value="ECO:0007669"/>
    <property type="project" value="RHEA"/>
</dbReference>
<dbReference type="eggNOG" id="COG1028">
    <property type="taxonomic scope" value="Bacteria"/>
</dbReference>
<dbReference type="EMBL" id="JFHR01000021">
    <property type="protein sequence ID" value="KEQ53561.1"/>
    <property type="molecule type" value="Genomic_DNA"/>
</dbReference>
<dbReference type="Proteomes" id="UP000028411">
    <property type="component" value="Unassembled WGS sequence"/>
</dbReference>
<dbReference type="InterPro" id="IPR020904">
    <property type="entry name" value="Sc_DH/Rdtase_CS"/>
</dbReference>
<comment type="similarity">
    <text evidence="1">Belongs to the short-chain dehydrogenases/reductases (SDR) family.</text>
</comment>
<dbReference type="InterPro" id="IPR036291">
    <property type="entry name" value="NAD(P)-bd_dom_sf"/>
</dbReference>
<organism evidence="4 5">
    <name type="scientific">Sphingobium chlorophenolicum</name>
    <dbReference type="NCBI Taxonomy" id="46429"/>
    <lineage>
        <taxon>Bacteria</taxon>
        <taxon>Pseudomonadati</taxon>
        <taxon>Pseudomonadota</taxon>
        <taxon>Alphaproteobacteria</taxon>
        <taxon>Sphingomonadales</taxon>
        <taxon>Sphingomonadaceae</taxon>
        <taxon>Sphingobium</taxon>
    </lineage>
</organism>
<name>A0A081RED8_SPHCR</name>
<dbReference type="PRINTS" id="PR00080">
    <property type="entry name" value="SDRFAMILY"/>
</dbReference>
<dbReference type="AlphaFoldDB" id="A0A081RED8"/>
<dbReference type="Gene3D" id="3.40.50.720">
    <property type="entry name" value="NAD(P)-binding Rossmann-like Domain"/>
    <property type="match status" value="1"/>
</dbReference>
<keyword evidence="2 4" id="KW-0560">Oxidoreductase</keyword>
<dbReference type="OrthoDB" id="9792355at2"/>
<dbReference type="InterPro" id="IPR002347">
    <property type="entry name" value="SDR_fam"/>
</dbReference>
<dbReference type="PANTHER" id="PTHR24321">
    <property type="entry name" value="DEHYDROGENASES, SHORT CHAIN"/>
    <property type="match status" value="1"/>
</dbReference>
<dbReference type="RefSeq" id="WP_037451150.1">
    <property type="nucleotide sequence ID" value="NZ_JFHR01000021.1"/>
</dbReference>
<evidence type="ECO:0000256" key="2">
    <source>
        <dbReference type="ARBA" id="ARBA00023002"/>
    </source>
</evidence>
<comment type="caution">
    <text evidence="4">The sequence shown here is derived from an EMBL/GenBank/DDBJ whole genome shotgun (WGS) entry which is preliminary data.</text>
</comment>
<dbReference type="Pfam" id="PF13561">
    <property type="entry name" value="adh_short_C2"/>
    <property type="match status" value="1"/>
</dbReference>
<proteinExistence type="inferred from homology"/>
<dbReference type="PROSITE" id="PS00061">
    <property type="entry name" value="ADH_SHORT"/>
    <property type="match status" value="1"/>
</dbReference>
<gene>
    <name evidence="4" type="ORF">BV95_02142</name>
</gene>
<accession>A0A081RED8</accession>
<comment type="catalytic activity">
    <reaction evidence="3">
        <text>2,5-dichlorocyclohexa-2,5-dien-1,4-diol + NAD(+) = 2,5-dichlorohydroquinone + NADH + H(+)</text>
        <dbReference type="Rhea" id="RHEA:15741"/>
        <dbReference type="ChEBI" id="CHEBI:15378"/>
        <dbReference type="ChEBI" id="CHEBI:27545"/>
        <dbReference type="ChEBI" id="CHEBI:28975"/>
        <dbReference type="ChEBI" id="CHEBI:57540"/>
        <dbReference type="ChEBI" id="CHEBI:57945"/>
    </reaction>
</comment>
<protein>
    <submittedName>
        <fullName evidence="4">3-oxoacyl-(Acyl-carrier-protein) reductase</fullName>
        <ecNumber evidence="4">1.1.1.100</ecNumber>
    </submittedName>
</protein>
<dbReference type="PATRIC" id="fig|46429.4.peg.2112"/>
<sequence>MLEQKAGIISGAASGIGEAAARLFASHGARVLLCDISGDGAEAVASAIRAEGGTAHALKADVAREEDCRLMVAEAVRHFGRLDWAFNNAGAGAGTALLHEIPNDRWHDCMAINVTGVFWAMKYQIERFLAQGGGGSIVNTASAQGLIGRSNGAAYVASKHAVVGLSKAAALDYAREGIRVNALCPGLTMSAMAKRFVERLDDPDMPLQRTPVRSWADPREIAEGALWLCSPLSSRVTGVALPVDGGMTAG</sequence>
<evidence type="ECO:0000313" key="4">
    <source>
        <dbReference type="EMBL" id="KEQ53561.1"/>
    </source>
</evidence>
<reference evidence="4 5" key="1">
    <citation type="submission" date="2014-02" db="EMBL/GenBank/DDBJ databases">
        <title>Whole genome sequence of Sphingobium chlorophenolicum NBRC 16172.</title>
        <authorList>
            <person name="Gan H.M."/>
            <person name="Gan H.Y."/>
            <person name="Chew T.H."/>
            <person name="Savka M.A."/>
        </authorList>
    </citation>
    <scope>NUCLEOTIDE SEQUENCE [LARGE SCALE GENOMIC DNA]</scope>
    <source>
        <strain evidence="4 5">NBRC 16172</strain>
    </source>
</reference>
<dbReference type="CDD" id="cd05233">
    <property type="entry name" value="SDR_c"/>
    <property type="match status" value="1"/>
</dbReference>
<dbReference type="PRINTS" id="PR00081">
    <property type="entry name" value="GDHRDH"/>
</dbReference>
<evidence type="ECO:0000313" key="5">
    <source>
        <dbReference type="Proteomes" id="UP000028411"/>
    </source>
</evidence>
<dbReference type="GO" id="GO:0004316">
    <property type="term" value="F:3-oxoacyl-[acyl-carrier-protein] reductase (NADPH) activity"/>
    <property type="evidence" value="ECO:0007669"/>
    <property type="project" value="UniProtKB-EC"/>
</dbReference>